<sequence>MDGPLADLSVDSVLRQYADDIAQSVFQACLNNEDPVKSMPRVRRISIDSESLRQDLKNLQSSLKRQRTEIETLTQNARGLRATSSAYHLSSEPSWYGSDYKPALRHKASTASLKTTASQAKRRRELFGFRRKVRNWWYKPTSTT</sequence>
<evidence type="ECO:0000313" key="2">
    <source>
        <dbReference type="EMBL" id="PRT56970.1"/>
    </source>
</evidence>
<evidence type="ECO:0000256" key="1">
    <source>
        <dbReference type="SAM" id="Coils"/>
    </source>
</evidence>
<reference evidence="2 3" key="1">
    <citation type="submission" date="2017-04" db="EMBL/GenBank/DDBJ databases">
        <title>Genome sequencing of [Candida] sorbophila.</title>
        <authorList>
            <person name="Ahn J.O."/>
        </authorList>
    </citation>
    <scope>NUCLEOTIDE SEQUENCE [LARGE SCALE GENOMIC DNA]</scope>
    <source>
        <strain evidence="2 3">DS02</strain>
    </source>
</reference>
<keyword evidence="1" id="KW-0175">Coiled coil</keyword>
<gene>
    <name evidence="2" type="ORF">B9G98_04590</name>
</gene>
<dbReference type="RefSeq" id="XP_024666915.1">
    <property type="nucleotide sequence ID" value="XM_024811147.1"/>
</dbReference>
<protein>
    <submittedName>
        <fullName evidence="2">Uncharacterized protein</fullName>
    </submittedName>
</protein>
<proteinExistence type="predicted"/>
<comment type="caution">
    <text evidence="2">The sequence shown here is derived from an EMBL/GenBank/DDBJ whole genome shotgun (WGS) entry which is preliminary data.</text>
</comment>
<evidence type="ECO:0000313" key="3">
    <source>
        <dbReference type="Proteomes" id="UP000238350"/>
    </source>
</evidence>
<dbReference type="GeneID" id="36518338"/>
<organism evidence="2 3">
    <name type="scientific">Wickerhamiella sorbophila</name>
    <dbReference type="NCBI Taxonomy" id="45607"/>
    <lineage>
        <taxon>Eukaryota</taxon>
        <taxon>Fungi</taxon>
        <taxon>Dikarya</taxon>
        <taxon>Ascomycota</taxon>
        <taxon>Saccharomycotina</taxon>
        <taxon>Dipodascomycetes</taxon>
        <taxon>Dipodascales</taxon>
        <taxon>Trichomonascaceae</taxon>
        <taxon>Wickerhamiella</taxon>
    </lineage>
</organism>
<dbReference type="Proteomes" id="UP000238350">
    <property type="component" value="Unassembled WGS sequence"/>
</dbReference>
<dbReference type="AlphaFoldDB" id="A0A2T0FPP6"/>
<feature type="coiled-coil region" evidence="1">
    <location>
        <begin position="49"/>
        <end position="83"/>
    </location>
</feature>
<keyword evidence="3" id="KW-1185">Reference proteome</keyword>
<accession>A0A2T0FPP6</accession>
<name>A0A2T0FPP6_9ASCO</name>
<dbReference type="EMBL" id="NDIQ01000022">
    <property type="protein sequence ID" value="PRT56970.1"/>
    <property type="molecule type" value="Genomic_DNA"/>
</dbReference>